<evidence type="ECO:0000256" key="1">
    <source>
        <dbReference type="ARBA" id="ARBA00007479"/>
    </source>
</evidence>
<comment type="caution">
    <text evidence="10">The sequence shown here is derived from an EMBL/GenBank/DDBJ whole genome shotgun (WGS) entry which is preliminary data.</text>
</comment>
<comment type="function">
    <text evidence="9">Subunit b, of the mitochondrial membrane ATP synthase complex (F(1)F(0) ATP synthase or Complex V) that produces ATP from ADP in the presence of a proton gradient across the membrane which is generated by electron transport complexes of the respiratory chain. ATP synthase complex consist of a soluble F(1) head domain - the catalytic core - and a membrane F(1) domain - the membrane proton channel. These two domains are linked by a central stalk rotating inside the F(1) region and a stationary peripheral stalk. During catalysis, ATP synthesis in the catalytic domain of F(1) is coupled via a rotary mechanism of the central stalk subunits to proton translocation. In vivo, can only synthesize ATP although its ATP hydrolase activity can be activated artificially in vitro. Part of the complex F(0) domain. Part of the complex F(0) domain and the peripheric stalk, which acts as a stator to hold the catalytic alpha(3)beta(3) subcomplex and subunit a/ATP6 static relative to the rotary elements.</text>
</comment>
<dbReference type="EMBL" id="CASHTH010002010">
    <property type="protein sequence ID" value="CAI8023515.1"/>
    <property type="molecule type" value="Genomic_DNA"/>
</dbReference>
<dbReference type="Proteomes" id="UP001174909">
    <property type="component" value="Unassembled WGS sequence"/>
</dbReference>
<keyword evidence="11" id="KW-1185">Reference proteome</keyword>
<evidence type="ECO:0000313" key="11">
    <source>
        <dbReference type="Proteomes" id="UP001174909"/>
    </source>
</evidence>
<reference evidence="10" key="1">
    <citation type="submission" date="2023-03" db="EMBL/GenBank/DDBJ databases">
        <authorList>
            <person name="Steffen K."/>
            <person name="Cardenas P."/>
        </authorList>
    </citation>
    <scope>NUCLEOTIDE SEQUENCE</scope>
</reference>
<proteinExistence type="inferred from homology"/>
<comment type="subunit">
    <text evidence="9">F-type ATPases have 2 components, CF(1) - the catalytic core - and CF(0) - the membrane proton channel. CF(1) and CF(0) have multiple subunits.</text>
</comment>
<keyword evidence="5 9" id="KW-0999">Mitochondrion inner membrane</keyword>
<dbReference type="GO" id="GO:0045259">
    <property type="term" value="C:proton-transporting ATP synthase complex"/>
    <property type="evidence" value="ECO:0007669"/>
    <property type="project" value="UniProtKB-KW"/>
</dbReference>
<evidence type="ECO:0000256" key="7">
    <source>
        <dbReference type="ARBA" id="ARBA00023128"/>
    </source>
</evidence>
<dbReference type="InterPro" id="IPR008688">
    <property type="entry name" value="ATP_synth_Bsub_B/MI25"/>
</dbReference>
<accession>A0AA35WR23</accession>
<dbReference type="GO" id="GO:0005743">
    <property type="term" value="C:mitochondrial inner membrane"/>
    <property type="evidence" value="ECO:0007669"/>
    <property type="project" value="UniProtKB-SubCell"/>
</dbReference>
<evidence type="ECO:0000313" key="10">
    <source>
        <dbReference type="EMBL" id="CAI8023515.1"/>
    </source>
</evidence>
<dbReference type="SUPFAM" id="SSF161060">
    <property type="entry name" value="ATP synthase B chain-like"/>
    <property type="match status" value="1"/>
</dbReference>
<evidence type="ECO:0000256" key="6">
    <source>
        <dbReference type="ARBA" id="ARBA00023065"/>
    </source>
</evidence>
<dbReference type="InterPro" id="IPR013837">
    <property type="entry name" value="ATP_synth_F0_suB"/>
</dbReference>
<evidence type="ECO:0000256" key="2">
    <source>
        <dbReference type="ARBA" id="ARBA00022448"/>
    </source>
</evidence>
<protein>
    <recommendedName>
        <fullName evidence="9">ATP synthase subunit b</fullName>
    </recommendedName>
</protein>
<keyword evidence="6 9" id="KW-0406">Ion transport</keyword>
<keyword evidence="8 9" id="KW-0472">Membrane</keyword>
<keyword evidence="7 9" id="KW-0496">Mitochondrion</keyword>
<organism evidence="10 11">
    <name type="scientific">Geodia barretti</name>
    <name type="common">Barrett's horny sponge</name>
    <dbReference type="NCBI Taxonomy" id="519541"/>
    <lineage>
        <taxon>Eukaryota</taxon>
        <taxon>Metazoa</taxon>
        <taxon>Porifera</taxon>
        <taxon>Demospongiae</taxon>
        <taxon>Heteroscleromorpha</taxon>
        <taxon>Tetractinellida</taxon>
        <taxon>Astrophorina</taxon>
        <taxon>Geodiidae</taxon>
        <taxon>Geodia</taxon>
    </lineage>
</organism>
<dbReference type="Gene3D" id="1.20.5.2210">
    <property type="match status" value="1"/>
</dbReference>
<evidence type="ECO:0000256" key="3">
    <source>
        <dbReference type="ARBA" id="ARBA00022547"/>
    </source>
</evidence>
<dbReference type="PANTHER" id="PTHR12733">
    <property type="entry name" value="MITOCHONDRIAL ATP SYNTHASE B CHAIN"/>
    <property type="match status" value="1"/>
</dbReference>
<evidence type="ECO:0000256" key="9">
    <source>
        <dbReference type="RuleBase" id="RU368017"/>
    </source>
</evidence>
<gene>
    <name evidence="10" type="ORF">GBAR_LOCUS13732</name>
</gene>
<dbReference type="Pfam" id="PF05405">
    <property type="entry name" value="Mt_ATP-synt_B"/>
    <property type="match status" value="1"/>
</dbReference>
<evidence type="ECO:0000256" key="8">
    <source>
        <dbReference type="ARBA" id="ARBA00023136"/>
    </source>
</evidence>
<comment type="subcellular location">
    <subcellularLocation>
        <location evidence="9">Mitochondrion</location>
    </subcellularLocation>
    <subcellularLocation>
        <location evidence="9">Mitochondrion inner membrane</location>
    </subcellularLocation>
</comment>
<keyword evidence="4 9" id="KW-0375">Hydrogen ion transport</keyword>
<evidence type="ECO:0000256" key="5">
    <source>
        <dbReference type="ARBA" id="ARBA00022792"/>
    </source>
</evidence>
<evidence type="ECO:0000256" key="4">
    <source>
        <dbReference type="ARBA" id="ARBA00022781"/>
    </source>
</evidence>
<keyword evidence="3 9" id="KW-0138">CF(0)</keyword>
<dbReference type="PANTHER" id="PTHR12733:SF3">
    <property type="entry name" value="ATP SYNTHASE F(0) COMPLEX SUBUNIT B1, MITOCHONDRIAL"/>
    <property type="match status" value="1"/>
</dbReference>
<name>A0AA35WR23_GEOBA</name>
<comment type="similarity">
    <text evidence="1 9">Belongs to the eukaryotic ATPase B chain family.</text>
</comment>
<dbReference type="GO" id="GO:0046933">
    <property type="term" value="F:proton-transporting ATP synthase activity, rotational mechanism"/>
    <property type="evidence" value="ECO:0007669"/>
    <property type="project" value="TreeGrafter"/>
</dbReference>
<dbReference type="AlphaFoldDB" id="A0AA35WR23"/>
<sequence>MFSRLVCTVGRLAPATGRVGLWRPLSTCQPRFTNDTPQPVSTSGRTGLAGFLESKTGVTGAGTLGVGMAAYLISKEIYIINNETVVVVVVGGVIYYLLKKMGPPITQYIDERNQKIQDRFYGFHNAQIKEVEDAIVDQQRLDGNLEVRHDIFSVLRENNAMQLEEEYRRRWHEVITEVTRRLDYQLEVQKVQKAFQHSHVVQWLEKAVIDNIKGQEDASISRCIADLKKLAVA</sequence>
<keyword evidence="2 9" id="KW-0813">Transport</keyword>